<feature type="domain" description="Carbohydrate kinase PfkB" evidence="3">
    <location>
        <begin position="27"/>
        <end position="264"/>
    </location>
</feature>
<dbReference type="InterPro" id="IPR029056">
    <property type="entry name" value="Ribokinase-like"/>
</dbReference>
<protein>
    <submittedName>
        <fullName evidence="4">Pseudouridine kinase</fullName>
        <ecNumber evidence="4">2.7.1.83</ecNumber>
    </submittedName>
</protein>
<dbReference type="Proteomes" id="UP000811545">
    <property type="component" value="Unassembled WGS sequence"/>
</dbReference>
<name>A0A9E2F4H4_PSYF1</name>
<dbReference type="Pfam" id="PF00294">
    <property type="entry name" value="PfkB"/>
    <property type="match status" value="1"/>
</dbReference>
<dbReference type="SUPFAM" id="SSF53613">
    <property type="entry name" value="Ribokinase-like"/>
    <property type="match status" value="1"/>
</dbReference>
<gene>
    <name evidence="4" type="primary">psuK</name>
    <name evidence="4" type="ORF">DDT42_00880</name>
</gene>
<dbReference type="AlphaFoldDB" id="A0A9E2F4H4"/>
<keyword evidence="1 4" id="KW-0808">Transferase</keyword>
<dbReference type="Gene3D" id="3.40.1190.20">
    <property type="match status" value="1"/>
</dbReference>
<dbReference type="GO" id="GO:0050225">
    <property type="term" value="F:pseudouridine kinase activity"/>
    <property type="evidence" value="ECO:0007669"/>
    <property type="project" value="UniProtKB-EC"/>
</dbReference>
<dbReference type="GO" id="GO:0005829">
    <property type="term" value="C:cytosol"/>
    <property type="evidence" value="ECO:0007669"/>
    <property type="project" value="TreeGrafter"/>
</dbReference>
<dbReference type="EMBL" id="QLTW01000040">
    <property type="protein sequence ID" value="MBT9145016.1"/>
    <property type="molecule type" value="Genomic_DNA"/>
</dbReference>
<dbReference type="EC" id="2.7.1.83" evidence="4"/>
<evidence type="ECO:0000259" key="3">
    <source>
        <dbReference type="Pfam" id="PF00294"/>
    </source>
</evidence>
<dbReference type="InterPro" id="IPR011611">
    <property type="entry name" value="PfkB_dom"/>
</dbReference>
<organism evidence="4 5">
    <name type="scientific">Psychracetigena formicireducens</name>
    <dbReference type="NCBI Taxonomy" id="2986056"/>
    <lineage>
        <taxon>Bacteria</taxon>
        <taxon>Bacillati</taxon>
        <taxon>Candidatus Lithacetigenota</taxon>
        <taxon>Candidatus Psychracetigena</taxon>
    </lineage>
</organism>
<comment type="caution">
    <text evidence="4">The sequence shown here is derived from an EMBL/GenBank/DDBJ whole genome shotgun (WGS) entry which is preliminary data.</text>
</comment>
<evidence type="ECO:0000313" key="5">
    <source>
        <dbReference type="Proteomes" id="UP000811545"/>
    </source>
</evidence>
<evidence type="ECO:0000256" key="1">
    <source>
        <dbReference type="ARBA" id="ARBA00022679"/>
    </source>
</evidence>
<evidence type="ECO:0000313" key="4">
    <source>
        <dbReference type="EMBL" id="MBT9145016.1"/>
    </source>
</evidence>
<proteinExistence type="predicted"/>
<dbReference type="PANTHER" id="PTHR10584">
    <property type="entry name" value="SUGAR KINASE"/>
    <property type="match status" value="1"/>
</dbReference>
<keyword evidence="2 4" id="KW-0418">Kinase</keyword>
<accession>A0A9E2F4H4</accession>
<reference evidence="4 5" key="1">
    <citation type="journal article" date="2021" name="bioRxiv">
        <title>Unique metabolic strategies in Hadean analogues reveal hints for primordial physiology.</title>
        <authorList>
            <person name="Nobu M.K."/>
            <person name="Nakai R."/>
            <person name="Tamazawa S."/>
            <person name="Mori H."/>
            <person name="Toyoda A."/>
            <person name="Ijiri A."/>
            <person name="Suzuki S."/>
            <person name="Kurokawa K."/>
            <person name="Kamagata Y."/>
            <person name="Tamaki H."/>
        </authorList>
    </citation>
    <scope>NUCLEOTIDE SEQUENCE [LARGE SCALE GENOMIC DNA]</scope>
    <source>
        <strain evidence="4">BS525</strain>
    </source>
</reference>
<dbReference type="PANTHER" id="PTHR10584:SF166">
    <property type="entry name" value="RIBOKINASE"/>
    <property type="match status" value="1"/>
</dbReference>
<evidence type="ECO:0000256" key="2">
    <source>
        <dbReference type="ARBA" id="ARBA00022777"/>
    </source>
</evidence>
<sequence length="279" mass="30432">MEILAVGGSLWDILIELKTPFSGDDCYPSIISRIPGGTARNLAETAARLKVEVTLISPIALDGIEKTIPTPGSITPIITNHTPTFIGVLSSQKKRLFSFHDTGPLDYLTVEEILPYLPDKPPAYVFLDTNLPAEVIFYLLKWSKSYDSITMVDPIAPSRVTILSPYLSLIDIISPSEREYRVLANLGNLMDKTIIIKKGAEGVKLLSPSGSLISPTLHKGTIVSDNGAGDSFNGGFLYGLLKQYPLDECIRIGQTCASWCLKSPLNVNPDLSEKLIQNN</sequence>